<organism evidence="2 3">
    <name type="scientific">Candidatus Pseudogracilibacillus intestinigallinarum</name>
    <dbReference type="NCBI Taxonomy" id="2838742"/>
    <lineage>
        <taxon>Bacteria</taxon>
        <taxon>Bacillati</taxon>
        <taxon>Bacillota</taxon>
        <taxon>Bacilli</taxon>
        <taxon>Bacillales</taxon>
        <taxon>Bacillaceae</taxon>
        <taxon>Pseudogracilibacillus</taxon>
    </lineage>
</organism>
<feature type="transmembrane region" description="Helical" evidence="1">
    <location>
        <begin position="99"/>
        <end position="117"/>
    </location>
</feature>
<dbReference type="EMBL" id="DXHX01000074">
    <property type="protein sequence ID" value="HIV74448.1"/>
    <property type="molecule type" value="Genomic_DNA"/>
</dbReference>
<feature type="transmembrane region" description="Helical" evidence="1">
    <location>
        <begin position="72"/>
        <end position="92"/>
    </location>
</feature>
<reference evidence="2" key="1">
    <citation type="journal article" date="2021" name="PeerJ">
        <title>Extensive microbial diversity within the chicken gut microbiome revealed by metagenomics and culture.</title>
        <authorList>
            <person name="Gilroy R."/>
            <person name="Ravi A."/>
            <person name="Getino M."/>
            <person name="Pursley I."/>
            <person name="Horton D.L."/>
            <person name="Alikhan N.F."/>
            <person name="Baker D."/>
            <person name="Gharbi K."/>
            <person name="Hall N."/>
            <person name="Watson M."/>
            <person name="Adriaenssens E.M."/>
            <person name="Foster-Nyarko E."/>
            <person name="Jarju S."/>
            <person name="Secka A."/>
            <person name="Antonio M."/>
            <person name="Oren A."/>
            <person name="Chaudhuri R.R."/>
            <person name="La Ragione R."/>
            <person name="Hildebrand F."/>
            <person name="Pallen M.J."/>
        </authorList>
    </citation>
    <scope>NUCLEOTIDE SEQUENCE</scope>
    <source>
        <strain evidence="2">CHK169-2315</strain>
    </source>
</reference>
<evidence type="ECO:0000256" key="1">
    <source>
        <dbReference type="SAM" id="Phobius"/>
    </source>
</evidence>
<accession>A0A9D1PL16</accession>
<dbReference type="AlphaFoldDB" id="A0A9D1PL16"/>
<keyword evidence="1" id="KW-0472">Membrane</keyword>
<dbReference type="Proteomes" id="UP000823937">
    <property type="component" value="Unassembled WGS sequence"/>
</dbReference>
<keyword evidence="1" id="KW-1133">Transmembrane helix</keyword>
<feature type="transmembrane region" description="Helical" evidence="1">
    <location>
        <begin position="123"/>
        <end position="141"/>
    </location>
</feature>
<proteinExistence type="predicted"/>
<feature type="transmembrane region" description="Helical" evidence="1">
    <location>
        <begin position="39"/>
        <end position="60"/>
    </location>
</feature>
<sequence>MIKGACMMNDSSVKHKNKKELIPKMPIDPSHPYAHFQGFLILPFIAALLTFLGSIVMVTFQNPSTLAGFDLFIYWTDFAYIPLLIITFYAWIKRKKYTPYLMIFYFVIHAIWNLSYLVGVDGFRLDTFNLAMSIIWVIYFIRSERVKKVFTN</sequence>
<comment type="caution">
    <text evidence="2">The sequence shown here is derived from an EMBL/GenBank/DDBJ whole genome shotgun (WGS) entry which is preliminary data.</text>
</comment>
<evidence type="ECO:0000313" key="2">
    <source>
        <dbReference type="EMBL" id="HIV74448.1"/>
    </source>
</evidence>
<name>A0A9D1PL16_9BACI</name>
<gene>
    <name evidence="2" type="ORF">H9895_05120</name>
</gene>
<reference evidence="2" key="2">
    <citation type="submission" date="2021-04" db="EMBL/GenBank/DDBJ databases">
        <authorList>
            <person name="Gilroy R."/>
        </authorList>
    </citation>
    <scope>NUCLEOTIDE SEQUENCE</scope>
    <source>
        <strain evidence="2">CHK169-2315</strain>
    </source>
</reference>
<protein>
    <submittedName>
        <fullName evidence="2">DUF2569 domain-containing protein</fullName>
    </submittedName>
</protein>
<evidence type="ECO:0000313" key="3">
    <source>
        <dbReference type="Proteomes" id="UP000823937"/>
    </source>
</evidence>
<keyword evidence="1" id="KW-0812">Transmembrane</keyword>